<accession>K3XUN3</accession>
<dbReference type="EMBL" id="AGNK02003321">
    <property type="status" value="NOT_ANNOTATED_CDS"/>
    <property type="molecule type" value="Genomic_DNA"/>
</dbReference>
<evidence type="ECO:0000313" key="1">
    <source>
        <dbReference type="EnsemblPlants" id="KQL07171"/>
    </source>
</evidence>
<dbReference type="HOGENOM" id="CLU_2817303_0_0_1"/>
<keyword evidence="2" id="KW-1185">Reference proteome</keyword>
<sequence>MLLVSNVGRNMARSYHSAHYHALSASVIKTSPNSATQEAAPSLVHTAAPRGRASAVLPRMPASFCRR</sequence>
<reference evidence="2" key="1">
    <citation type="journal article" date="2012" name="Nat. Biotechnol.">
        <title>Reference genome sequence of the model plant Setaria.</title>
        <authorList>
            <person name="Bennetzen J.L."/>
            <person name="Schmutz J."/>
            <person name="Wang H."/>
            <person name="Percifield R."/>
            <person name="Hawkins J."/>
            <person name="Pontaroli A.C."/>
            <person name="Estep M."/>
            <person name="Feng L."/>
            <person name="Vaughn J.N."/>
            <person name="Grimwood J."/>
            <person name="Jenkins J."/>
            <person name="Barry K."/>
            <person name="Lindquist E."/>
            <person name="Hellsten U."/>
            <person name="Deshpande S."/>
            <person name="Wang X."/>
            <person name="Wu X."/>
            <person name="Mitros T."/>
            <person name="Triplett J."/>
            <person name="Yang X."/>
            <person name="Ye C.Y."/>
            <person name="Mauro-Herrera M."/>
            <person name="Wang L."/>
            <person name="Li P."/>
            <person name="Sharma M."/>
            <person name="Sharma R."/>
            <person name="Ronald P.C."/>
            <person name="Panaud O."/>
            <person name="Kellogg E.A."/>
            <person name="Brutnell T.P."/>
            <person name="Doust A.N."/>
            <person name="Tuskan G.A."/>
            <person name="Rokhsar D."/>
            <person name="Devos K.M."/>
        </authorList>
    </citation>
    <scope>NUCLEOTIDE SEQUENCE [LARGE SCALE GENOMIC DNA]</scope>
    <source>
        <strain evidence="2">cv. Yugu1</strain>
    </source>
</reference>
<proteinExistence type="predicted"/>
<dbReference type="InParanoid" id="K3XUN3"/>
<dbReference type="AlphaFoldDB" id="K3XUN3"/>
<dbReference type="Gramene" id="KQL07171">
    <property type="protein sequence ID" value="KQL07171"/>
    <property type="gene ID" value="SETIT_005640mg"/>
</dbReference>
<evidence type="ECO:0000313" key="2">
    <source>
        <dbReference type="Proteomes" id="UP000004995"/>
    </source>
</evidence>
<name>K3XUN3_SETIT</name>
<dbReference type="EnsemblPlants" id="KQL07171">
    <property type="protein sequence ID" value="KQL07171"/>
    <property type="gene ID" value="SETIT_005640mg"/>
</dbReference>
<dbReference type="Proteomes" id="UP000004995">
    <property type="component" value="Unassembled WGS sequence"/>
</dbReference>
<organism evidence="1 2">
    <name type="scientific">Setaria italica</name>
    <name type="common">Foxtail millet</name>
    <name type="synonym">Panicum italicum</name>
    <dbReference type="NCBI Taxonomy" id="4555"/>
    <lineage>
        <taxon>Eukaryota</taxon>
        <taxon>Viridiplantae</taxon>
        <taxon>Streptophyta</taxon>
        <taxon>Embryophyta</taxon>
        <taxon>Tracheophyta</taxon>
        <taxon>Spermatophyta</taxon>
        <taxon>Magnoliopsida</taxon>
        <taxon>Liliopsida</taxon>
        <taxon>Poales</taxon>
        <taxon>Poaceae</taxon>
        <taxon>PACMAD clade</taxon>
        <taxon>Panicoideae</taxon>
        <taxon>Panicodae</taxon>
        <taxon>Paniceae</taxon>
        <taxon>Cenchrinae</taxon>
        <taxon>Setaria</taxon>
    </lineage>
</organism>
<protein>
    <submittedName>
        <fullName evidence="1">Uncharacterized protein</fullName>
    </submittedName>
</protein>
<reference evidence="1" key="2">
    <citation type="submission" date="2018-08" db="UniProtKB">
        <authorList>
            <consortium name="EnsemblPlants"/>
        </authorList>
    </citation>
    <scope>IDENTIFICATION</scope>
    <source>
        <strain evidence="1">Yugu1</strain>
    </source>
</reference>